<dbReference type="AlphaFoldDB" id="C7GEA8"/>
<dbReference type="Proteomes" id="UP000004828">
    <property type="component" value="Unassembled WGS sequence"/>
</dbReference>
<keyword evidence="1" id="KW-1133">Transmembrane helix</keyword>
<sequence>MSKFLNEHKKVVKYRKPFNINIGVIIFIIIFIYLVFNVFTYITTTHTSVYEVEQGTMAENNVYRGLILRDETIVTSQYAGSLNYYVRESSRVGYGDLICSVDESGSVSQKINDVSADASNLDAEGLLEIENDISDYENSYQAQTFYNIYSFKENIDSALNEALSLEALNGLSDYTSAAGNGSSFHTITTDTPGILVYYTDGFENTTTDNFSKEQFDEASYQRNNLKQNVSVSNGDAVYKLISNEEWHIVVPITNTLADELADDNTLKLRFNKDGKTAYATYVITEKSGEKYLILTLRNSLVRYAKDRFIEIELLLTEQTGLKIPNSAITEKEFFTIPVSYFMKGGDSDADGLLVSSTNKNGKTTTEFVSPTIYYTTDDYYYIDSENVTAGDILVKPDSNETYRVGSDTATLKGVYNVNKGYAVFKQIDILYQSKEYTIVKTGTSYGISLYDHIALDGAKINEDDLLK</sequence>
<gene>
    <name evidence="3" type="ORF">ROSINTL182_08260</name>
</gene>
<feature type="domain" description="RND related barrel-sandwich hybrid" evidence="2">
    <location>
        <begin position="71"/>
        <end position="241"/>
    </location>
</feature>
<keyword evidence="1" id="KW-0472">Membrane</keyword>
<comment type="caution">
    <text evidence="3">The sequence shown here is derived from an EMBL/GenBank/DDBJ whole genome shotgun (WGS) entry which is preliminary data.</text>
</comment>
<dbReference type="EMBL" id="ABYJ02000168">
    <property type="protein sequence ID" value="EEU99834.1"/>
    <property type="molecule type" value="Genomic_DNA"/>
</dbReference>
<accession>C7GEA8</accession>
<name>C7GEA8_9FIRM</name>
<dbReference type="Pfam" id="PF26018">
    <property type="entry name" value="BSH_RND_rel"/>
    <property type="match status" value="1"/>
</dbReference>
<evidence type="ECO:0000259" key="2">
    <source>
        <dbReference type="Pfam" id="PF26018"/>
    </source>
</evidence>
<evidence type="ECO:0000256" key="1">
    <source>
        <dbReference type="SAM" id="Phobius"/>
    </source>
</evidence>
<evidence type="ECO:0000313" key="3">
    <source>
        <dbReference type="EMBL" id="EEU99834.1"/>
    </source>
</evidence>
<protein>
    <recommendedName>
        <fullName evidence="2">RND related barrel-sandwich hybrid domain-containing protein</fullName>
    </recommendedName>
</protein>
<dbReference type="InterPro" id="IPR058709">
    <property type="entry name" value="BSH_RND-rel"/>
</dbReference>
<reference evidence="3 4" key="1">
    <citation type="submission" date="2009-08" db="EMBL/GenBank/DDBJ databases">
        <authorList>
            <person name="Weinstock G."/>
            <person name="Sodergren E."/>
            <person name="Clifton S."/>
            <person name="Fulton L."/>
            <person name="Fulton B."/>
            <person name="Courtney L."/>
            <person name="Fronick C."/>
            <person name="Harrison M."/>
            <person name="Strong C."/>
            <person name="Farmer C."/>
            <person name="Delahaunty K."/>
            <person name="Markovic C."/>
            <person name="Hall O."/>
            <person name="Minx P."/>
            <person name="Tomlinson C."/>
            <person name="Mitreva M."/>
            <person name="Nelson J."/>
            <person name="Hou S."/>
            <person name="Wollam A."/>
            <person name="Pepin K.H."/>
            <person name="Johnson M."/>
            <person name="Bhonagiri V."/>
            <person name="Nash W.E."/>
            <person name="Warren W."/>
            <person name="Chinwalla A."/>
            <person name="Mardis E.R."/>
            <person name="Wilson R.K."/>
        </authorList>
    </citation>
    <scope>NUCLEOTIDE SEQUENCE [LARGE SCALE GENOMIC DNA]</scope>
    <source>
        <strain evidence="3 4">L1-82</strain>
    </source>
</reference>
<organism evidence="3 4">
    <name type="scientific">Roseburia intestinalis L1-82</name>
    <dbReference type="NCBI Taxonomy" id="536231"/>
    <lineage>
        <taxon>Bacteria</taxon>
        <taxon>Bacillati</taxon>
        <taxon>Bacillota</taxon>
        <taxon>Clostridia</taxon>
        <taxon>Lachnospirales</taxon>
        <taxon>Lachnospiraceae</taxon>
        <taxon>Roseburia</taxon>
    </lineage>
</organism>
<proteinExistence type="predicted"/>
<feature type="transmembrane region" description="Helical" evidence="1">
    <location>
        <begin position="20"/>
        <end position="42"/>
    </location>
</feature>
<evidence type="ECO:0000313" key="4">
    <source>
        <dbReference type="Proteomes" id="UP000004828"/>
    </source>
</evidence>
<dbReference type="HOGENOM" id="CLU_047532_0_0_9"/>
<keyword evidence="1" id="KW-0812">Transmembrane</keyword>